<evidence type="ECO:0000256" key="1">
    <source>
        <dbReference type="ARBA" id="ARBA00022741"/>
    </source>
</evidence>
<keyword evidence="1" id="KW-0547">Nucleotide-binding</keyword>
<dbReference type="InterPro" id="IPR003778">
    <property type="entry name" value="CT_A_B"/>
</dbReference>
<proteinExistence type="predicted"/>
<dbReference type="Proteomes" id="UP001350748">
    <property type="component" value="Unassembled WGS sequence"/>
</dbReference>
<evidence type="ECO:0000313" key="5">
    <source>
        <dbReference type="EMBL" id="MEF3368118.1"/>
    </source>
</evidence>
<dbReference type="Pfam" id="PF02626">
    <property type="entry name" value="CT_A_B"/>
    <property type="match status" value="1"/>
</dbReference>
<comment type="caution">
    <text evidence="5">The sequence shown here is derived from an EMBL/GenBank/DDBJ whole genome shotgun (WGS) entry which is preliminary data.</text>
</comment>
<organism evidence="5 6">
    <name type="scientific">Methylocystis borbori</name>
    <dbReference type="NCBI Taxonomy" id="3118750"/>
    <lineage>
        <taxon>Bacteria</taxon>
        <taxon>Pseudomonadati</taxon>
        <taxon>Pseudomonadota</taxon>
        <taxon>Alphaproteobacteria</taxon>
        <taxon>Hyphomicrobiales</taxon>
        <taxon>Methylocystaceae</taxon>
        <taxon>Methylocystis</taxon>
    </lineage>
</organism>
<dbReference type="EMBL" id="JAZHYN010000086">
    <property type="protein sequence ID" value="MEF3368118.1"/>
    <property type="molecule type" value="Genomic_DNA"/>
</dbReference>
<gene>
    <name evidence="5" type="ORF">V3H18_16405</name>
</gene>
<name>A0ABU7XL54_9HYPH</name>
<evidence type="ECO:0000256" key="2">
    <source>
        <dbReference type="ARBA" id="ARBA00022801"/>
    </source>
</evidence>
<feature type="domain" description="Carboxyltransferase" evidence="4">
    <location>
        <begin position="27"/>
        <end position="98"/>
    </location>
</feature>
<evidence type="ECO:0000259" key="4">
    <source>
        <dbReference type="Pfam" id="PF02626"/>
    </source>
</evidence>
<dbReference type="PANTHER" id="PTHR43309:SF3">
    <property type="entry name" value="5-OXOPROLINASE SUBUNIT C"/>
    <property type="match status" value="1"/>
</dbReference>
<keyword evidence="2" id="KW-0378">Hydrolase</keyword>
<sequence length="99" mass="9902">MSARLLIRAAGPGVTIQDEGRLGLTRFGVTPAGPMDLGAYLAATRAVSVRVAIEASLGGAVFEAEGATLPIAFAGGAFDIRLDGRALPPACLLPLAPGS</sequence>
<feature type="non-terminal residue" evidence="5">
    <location>
        <position position="99"/>
    </location>
</feature>
<reference evidence="5 6" key="1">
    <citation type="submission" date="2024-02" db="EMBL/GenBank/DDBJ databases">
        <authorList>
            <person name="Grouzdev D."/>
        </authorList>
    </citation>
    <scope>NUCLEOTIDE SEQUENCE [LARGE SCALE GENOMIC DNA]</scope>
    <source>
        <strain evidence="5 6">9N</strain>
    </source>
</reference>
<evidence type="ECO:0000256" key="3">
    <source>
        <dbReference type="ARBA" id="ARBA00022840"/>
    </source>
</evidence>
<dbReference type="InterPro" id="IPR052708">
    <property type="entry name" value="PxpC"/>
</dbReference>
<keyword evidence="3" id="KW-0067">ATP-binding</keyword>
<accession>A0ABU7XL54</accession>
<protein>
    <submittedName>
        <fullName evidence="5">Urea amidolyase</fullName>
    </submittedName>
</protein>
<keyword evidence="6" id="KW-1185">Reference proteome</keyword>
<evidence type="ECO:0000313" key="6">
    <source>
        <dbReference type="Proteomes" id="UP001350748"/>
    </source>
</evidence>
<dbReference type="PANTHER" id="PTHR43309">
    <property type="entry name" value="5-OXOPROLINASE SUBUNIT C"/>
    <property type="match status" value="1"/>
</dbReference>